<protein>
    <submittedName>
        <fullName evidence="8">Acyl-CoA dehydrogenase family protein</fullName>
        <ecNumber evidence="8">1.-.-.-</ecNumber>
    </submittedName>
</protein>
<dbReference type="InterPro" id="IPR009075">
    <property type="entry name" value="AcylCo_DH/oxidase_C"/>
</dbReference>
<keyword evidence="3" id="KW-0285">Flavoprotein</keyword>
<dbReference type="InterPro" id="IPR037069">
    <property type="entry name" value="AcylCoA_DH/ox_N_sf"/>
</dbReference>
<dbReference type="PANTHER" id="PTHR43884:SF20">
    <property type="entry name" value="ACYL-COA DEHYDROGENASE FADE28"/>
    <property type="match status" value="1"/>
</dbReference>
<keyword evidence="4" id="KW-0274">FAD</keyword>
<keyword evidence="9" id="KW-1185">Reference proteome</keyword>
<dbReference type="EMBL" id="JBHSKF010000005">
    <property type="protein sequence ID" value="MFC5288206.1"/>
    <property type="molecule type" value="Genomic_DNA"/>
</dbReference>
<evidence type="ECO:0000256" key="3">
    <source>
        <dbReference type="ARBA" id="ARBA00022630"/>
    </source>
</evidence>
<dbReference type="Pfam" id="PF00441">
    <property type="entry name" value="Acyl-CoA_dh_1"/>
    <property type="match status" value="1"/>
</dbReference>
<dbReference type="SUPFAM" id="SSF47203">
    <property type="entry name" value="Acyl-CoA dehydrogenase C-terminal domain-like"/>
    <property type="match status" value="1"/>
</dbReference>
<evidence type="ECO:0000256" key="4">
    <source>
        <dbReference type="ARBA" id="ARBA00022827"/>
    </source>
</evidence>
<comment type="caution">
    <text evidence="8">The sequence shown here is derived from an EMBL/GenBank/DDBJ whole genome shotgun (WGS) entry which is preliminary data.</text>
</comment>
<evidence type="ECO:0000256" key="2">
    <source>
        <dbReference type="ARBA" id="ARBA00009347"/>
    </source>
</evidence>
<dbReference type="Pfam" id="PF02771">
    <property type="entry name" value="Acyl-CoA_dh_N"/>
    <property type="match status" value="1"/>
</dbReference>
<dbReference type="InterPro" id="IPR013786">
    <property type="entry name" value="AcylCoA_DH/ox_N"/>
</dbReference>
<accession>A0ABW0EN48</accession>
<evidence type="ECO:0000259" key="7">
    <source>
        <dbReference type="Pfam" id="PF02771"/>
    </source>
</evidence>
<dbReference type="PANTHER" id="PTHR43884">
    <property type="entry name" value="ACYL-COA DEHYDROGENASE"/>
    <property type="match status" value="1"/>
</dbReference>
<dbReference type="InterPro" id="IPR036250">
    <property type="entry name" value="AcylCo_DH-like_C"/>
</dbReference>
<evidence type="ECO:0000313" key="8">
    <source>
        <dbReference type="EMBL" id="MFC5288206.1"/>
    </source>
</evidence>
<comment type="cofactor">
    <cofactor evidence="1">
        <name>FAD</name>
        <dbReference type="ChEBI" id="CHEBI:57692"/>
    </cofactor>
</comment>
<keyword evidence="5 8" id="KW-0560">Oxidoreductase</keyword>
<dbReference type="Gene3D" id="1.20.140.10">
    <property type="entry name" value="Butyryl-CoA Dehydrogenase, subunit A, domain 3"/>
    <property type="match status" value="1"/>
</dbReference>
<sequence length="341" mass="34939">MSLLDTEVETELRAAVAELLADNPTTVDGTVGGDVWGSLREMGLTTLPVPEELGGQGAGWREVAVVAEELGRAVTPVPFLGGVLATAALLHLASDPAVEVLRSGADAALVVPLSSWAGGPLPSVKADGTTLTGTVRSVADAAAATAFLVPADGSLWLAREAEVTPVTSLDVTRPVADVSFAGVAAVRLGDDGGAVAHALRVGAAVLAAEQVGIAEWCLTTTVAYLKQRYQFGRPVGSFQALKHRLADLWQEIVLARAAAKAAADAQDCGVDAELLACVAQSLCAEVAVHAAEEAVQLHGGIGMTWEHPVHLYLKRAKADSIALGTPGRLRAVLAPLADLPA</sequence>
<comment type="similarity">
    <text evidence="2">Belongs to the acyl-CoA dehydrogenase family.</text>
</comment>
<proteinExistence type="inferred from homology"/>
<organism evidence="8 9">
    <name type="scientific">Actinokineospora guangxiensis</name>
    <dbReference type="NCBI Taxonomy" id="1490288"/>
    <lineage>
        <taxon>Bacteria</taxon>
        <taxon>Bacillati</taxon>
        <taxon>Actinomycetota</taxon>
        <taxon>Actinomycetes</taxon>
        <taxon>Pseudonocardiales</taxon>
        <taxon>Pseudonocardiaceae</taxon>
        <taxon>Actinokineospora</taxon>
    </lineage>
</organism>
<feature type="domain" description="Acyl-CoA dehydrogenase/oxidase C-terminal" evidence="6">
    <location>
        <begin position="195"/>
        <end position="333"/>
    </location>
</feature>
<evidence type="ECO:0000259" key="6">
    <source>
        <dbReference type="Pfam" id="PF00441"/>
    </source>
</evidence>
<dbReference type="RefSeq" id="WP_378247912.1">
    <property type="nucleotide sequence ID" value="NZ_JBHSKF010000005.1"/>
</dbReference>
<evidence type="ECO:0000313" key="9">
    <source>
        <dbReference type="Proteomes" id="UP001596157"/>
    </source>
</evidence>
<evidence type="ECO:0000256" key="5">
    <source>
        <dbReference type="ARBA" id="ARBA00023002"/>
    </source>
</evidence>
<dbReference type="Gene3D" id="1.10.540.10">
    <property type="entry name" value="Acyl-CoA dehydrogenase/oxidase, N-terminal domain"/>
    <property type="match status" value="1"/>
</dbReference>
<dbReference type="InterPro" id="IPR009100">
    <property type="entry name" value="AcylCoA_DH/oxidase_NM_dom_sf"/>
</dbReference>
<dbReference type="SUPFAM" id="SSF56645">
    <property type="entry name" value="Acyl-CoA dehydrogenase NM domain-like"/>
    <property type="match status" value="1"/>
</dbReference>
<reference evidence="9" key="1">
    <citation type="journal article" date="2019" name="Int. J. Syst. Evol. Microbiol.">
        <title>The Global Catalogue of Microorganisms (GCM) 10K type strain sequencing project: providing services to taxonomists for standard genome sequencing and annotation.</title>
        <authorList>
            <consortium name="The Broad Institute Genomics Platform"/>
            <consortium name="The Broad Institute Genome Sequencing Center for Infectious Disease"/>
            <person name="Wu L."/>
            <person name="Ma J."/>
        </authorList>
    </citation>
    <scope>NUCLEOTIDE SEQUENCE [LARGE SCALE GENOMIC DNA]</scope>
    <source>
        <strain evidence="9">CCUG 59778</strain>
    </source>
</reference>
<feature type="domain" description="Acyl-CoA dehydrogenase/oxidase N-terminal" evidence="7">
    <location>
        <begin position="10"/>
        <end position="94"/>
    </location>
</feature>
<evidence type="ECO:0000256" key="1">
    <source>
        <dbReference type="ARBA" id="ARBA00001974"/>
    </source>
</evidence>
<name>A0ABW0EN48_9PSEU</name>
<dbReference type="EC" id="1.-.-.-" evidence="8"/>
<gene>
    <name evidence="8" type="ORF">ACFPM7_14190</name>
</gene>
<dbReference type="GO" id="GO:0016491">
    <property type="term" value="F:oxidoreductase activity"/>
    <property type="evidence" value="ECO:0007669"/>
    <property type="project" value="UniProtKB-KW"/>
</dbReference>
<dbReference type="Proteomes" id="UP001596157">
    <property type="component" value="Unassembled WGS sequence"/>
</dbReference>